<name>A0A5P1X1B5_9LACO</name>
<proteinExistence type="inferred from homology"/>
<dbReference type="Proteomes" id="UP000325295">
    <property type="component" value="Chromosome"/>
</dbReference>
<accession>A0A5P1X1B5</accession>
<dbReference type="KEGG" id="lnn:F0161_00340"/>
<dbReference type="EMBL" id="CP043939">
    <property type="protein sequence ID" value="QER66459.1"/>
    <property type="molecule type" value="Genomic_DNA"/>
</dbReference>
<evidence type="ECO:0000256" key="4">
    <source>
        <dbReference type="ARBA" id="ARBA00016962"/>
    </source>
</evidence>
<keyword evidence="7 11" id="KW-0812">Transmembrane</keyword>
<evidence type="ECO:0000259" key="12">
    <source>
        <dbReference type="Pfam" id="PF02687"/>
    </source>
</evidence>
<comment type="subunit">
    <text evidence="3">The complex is composed of two ATP-binding proteins (HrtA), two transmembrane proteins (HrtB) and a solute-binding protein.</text>
</comment>
<dbReference type="InterPro" id="IPR051125">
    <property type="entry name" value="ABC-4/HrtB_transporter"/>
</dbReference>
<evidence type="ECO:0000256" key="7">
    <source>
        <dbReference type="ARBA" id="ARBA00022692"/>
    </source>
</evidence>
<dbReference type="InterPro" id="IPR003838">
    <property type="entry name" value="ABC3_permease_C"/>
</dbReference>
<evidence type="ECO:0000313" key="13">
    <source>
        <dbReference type="EMBL" id="QER66459.1"/>
    </source>
</evidence>
<comment type="function">
    <text evidence="10">Part of the ABC transporter complex hrt involved in hemin import. Responsible for the translocation of the substrate across the membrane.</text>
</comment>
<feature type="transmembrane region" description="Helical" evidence="11">
    <location>
        <begin position="230"/>
        <end position="254"/>
    </location>
</feature>
<feature type="domain" description="ABC3 transporter permease C-terminal" evidence="12">
    <location>
        <begin position="234"/>
        <end position="345"/>
    </location>
</feature>
<evidence type="ECO:0000256" key="3">
    <source>
        <dbReference type="ARBA" id="ARBA00011131"/>
    </source>
</evidence>
<dbReference type="PANTHER" id="PTHR43738:SF1">
    <property type="entry name" value="HEMIN TRANSPORT SYSTEM PERMEASE PROTEIN HRTB-RELATED"/>
    <property type="match status" value="1"/>
</dbReference>
<feature type="transmembrane region" description="Helical" evidence="11">
    <location>
        <begin position="274"/>
        <end position="303"/>
    </location>
</feature>
<dbReference type="AlphaFoldDB" id="A0A5P1X1B5"/>
<dbReference type="OrthoDB" id="384327at2"/>
<evidence type="ECO:0000256" key="11">
    <source>
        <dbReference type="SAM" id="Phobius"/>
    </source>
</evidence>
<dbReference type="RefSeq" id="WP_150203030.1">
    <property type="nucleotide sequence ID" value="NZ_CP043939.1"/>
</dbReference>
<evidence type="ECO:0000256" key="2">
    <source>
        <dbReference type="ARBA" id="ARBA00008697"/>
    </source>
</evidence>
<reference evidence="13 14" key="1">
    <citation type="submission" date="2019-09" db="EMBL/GenBank/DDBJ databases">
        <title>Complete Genome Sequence of Lactobacillus nenjiangensis SH-Y15, isolated from sauerkraut.</title>
        <authorList>
            <person name="Yang H."/>
        </authorList>
    </citation>
    <scope>NUCLEOTIDE SEQUENCE [LARGE SCALE GENOMIC DNA]</scope>
    <source>
        <strain evidence="13 14">SH-Y15</strain>
    </source>
</reference>
<comment type="subcellular location">
    <subcellularLocation>
        <location evidence="1">Cell membrane</location>
        <topology evidence="1">Multi-pass membrane protein</topology>
    </subcellularLocation>
</comment>
<evidence type="ECO:0000256" key="5">
    <source>
        <dbReference type="ARBA" id="ARBA00022448"/>
    </source>
</evidence>
<feature type="transmembrane region" description="Helical" evidence="11">
    <location>
        <begin position="315"/>
        <end position="337"/>
    </location>
</feature>
<evidence type="ECO:0000256" key="8">
    <source>
        <dbReference type="ARBA" id="ARBA00022989"/>
    </source>
</evidence>
<comment type="similarity">
    <text evidence="2">Belongs to the ABC-4 integral membrane protein family. HrtB subfamily.</text>
</comment>
<gene>
    <name evidence="13" type="ORF">F0161_00340</name>
</gene>
<keyword evidence="14" id="KW-1185">Reference proteome</keyword>
<evidence type="ECO:0000256" key="9">
    <source>
        <dbReference type="ARBA" id="ARBA00023136"/>
    </source>
</evidence>
<feature type="transmembrane region" description="Helical" evidence="11">
    <location>
        <begin position="16"/>
        <end position="39"/>
    </location>
</feature>
<dbReference type="Pfam" id="PF02687">
    <property type="entry name" value="FtsX"/>
    <property type="match status" value="1"/>
</dbReference>
<keyword evidence="9 11" id="KW-0472">Membrane</keyword>
<keyword evidence="8 11" id="KW-1133">Transmembrane helix</keyword>
<organism evidence="13 14">
    <name type="scientific">Paucilactobacillus nenjiangensis</name>
    <dbReference type="NCBI Taxonomy" id="1296540"/>
    <lineage>
        <taxon>Bacteria</taxon>
        <taxon>Bacillati</taxon>
        <taxon>Bacillota</taxon>
        <taxon>Bacilli</taxon>
        <taxon>Lactobacillales</taxon>
        <taxon>Lactobacillaceae</taxon>
        <taxon>Paucilactobacillus</taxon>
    </lineage>
</organism>
<evidence type="ECO:0000313" key="14">
    <source>
        <dbReference type="Proteomes" id="UP000325295"/>
    </source>
</evidence>
<sequence>MYLALKEIRKEKLRSGMIIAMIVLISYLIFILTSLALGLARENTDAIDSWGVQNVTLNANANVDMRQSLITKNQAGTLSDKEAYVGQASVVAKASSHERISSVFIGLDSDQFVAKTIKLTAGHSPQNNQQVVVDTAFQDAGYELGDTFKLNSNSTKYTIVGFTKNAKMNVAPVIYGNLSAWTTLKELSPGTIASAVVSKDIHYRASNTALKTYTTSTFINKMPGYSAQNLTFGLMIAFLMGISLIVIAVFLYILTMQKLPNYAVLRAQGIPSKVLVGATVSQSLLLVLSGLIISTLLTIATAVTMPSAVPMAFDIPILVVVGVGLMIMALIGGLIPVRSVLRVDPISVIGG</sequence>
<protein>
    <recommendedName>
        <fullName evidence="4">Putative hemin transport system permease protein HrtB</fullName>
    </recommendedName>
</protein>
<evidence type="ECO:0000256" key="6">
    <source>
        <dbReference type="ARBA" id="ARBA00022475"/>
    </source>
</evidence>
<dbReference type="PANTHER" id="PTHR43738">
    <property type="entry name" value="ABC TRANSPORTER, MEMBRANE PROTEIN"/>
    <property type="match status" value="1"/>
</dbReference>
<evidence type="ECO:0000256" key="10">
    <source>
        <dbReference type="ARBA" id="ARBA00024973"/>
    </source>
</evidence>
<dbReference type="GO" id="GO:0005886">
    <property type="term" value="C:plasma membrane"/>
    <property type="evidence" value="ECO:0007669"/>
    <property type="project" value="UniProtKB-SubCell"/>
</dbReference>
<keyword evidence="5" id="KW-0813">Transport</keyword>
<keyword evidence="6" id="KW-1003">Cell membrane</keyword>
<evidence type="ECO:0000256" key="1">
    <source>
        <dbReference type="ARBA" id="ARBA00004651"/>
    </source>
</evidence>